<protein>
    <recommendedName>
        <fullName evidence="3">adenosine deaminase</fullName>
        <ecNumber evidence="3">3.5.4.4</ecNumber>
    </recommendedName>
</protein>
<evidence type="ECO:0000256" key="2">
    <source>
        <dbReference type="ARBA" id="ARBA00006676"/>
    </source>
</evidence>
<dbReference type="InterPro" id="IPR006330">
    <property type="entry name" value="Ado/ade_deaminase"/>
</dbReference>
<dbReference type="NCBIfam" id="NF006847">
    <property type="entry name" value="PRK09358.1-2"/>
    <property type="match status" value="1"/>
</dbReference>
<dbReference type="EMBL" id="BAAAPM010000003">
    <property type="protein sequence ID" value="GAA1712212.1"/>
    <property type="molecule type" value="Genomic_DNA"/>
</dbReference>
<dbReference type="InterPro" id="IPR032466">
    <property type="entry name" value="Metal_Hydrolase"/>
</dbReference>
<dbReference type="NCBIfam" id="TIGR01430">
    <property type="entry name" value="aden_deam"/>
    <property type="match status" value="1"/>
</dbReference>
<evidence type="ECO:0000256" key="4">
    <source>
        <dbReference type="ARBA" id="ARBA00022723"/>
    </source>
</evidence>
<organism evidence="8 9">
    <name type="scientific">Isoptericola hypogeus</name>
    <dbReference type="NCBI Taxonomy" id="300179"/>
    <lineage>
        <taxon>Bacteria</taxon>
        <taxon>Bacillati</taxon>
        <taxon>Actinomycetota</taxon>
        <taxon>Actinomycetes</taxon>
        <taxon>Micrococcales</taxon>
        <taxon>Promicromonosporaceae</taxon>
        <taxon>Isoptericola</taxon>
    </lineage>
</organism>
<evidence type="ECO:0000256" key="6">
    <source>
        <dbReference type="ARBA" id="ARBA00022833"/>
    </source>
</evidence>
<accession>A0ABN2IUR9</accession>
<keyword evidence="5" id="KW-0378">Hydrolase</keyword>
<evidence type="ECO:0000256" key="1">
    <source>
        <dbReference type="ARBA" id="ARBA00001947"/>
    </source>
</evidence>
<evidence type="ECO:0000313" key="8">
    <source>
        <dbReference type="EMBL" id="GAA1712212.1"/>
    </source>
</evidence>
<dbReference type="InterPro" id="IPR001365">
    <property type="entry name" value="A_deaminase_dom"/>
</dbReference>
<evidence type="ECO:0000313" key="9">
    <source>
        <dbReference type="Proteomes" id="UP001501138"/>
    </source>
</evidence>
<reference evidence="8 9" key="1">
    <citation type="journal article" date="2019" name="Int. J. Syst. Evol. Microbiol.">
        <title>The Global Catalogue of Microorganisms (GCM) 10K type strain sequencing project: providing services to taxonomists for standard genome sequencing and annotation.</title>
        <authorList>
            <consortium name="The Broad Institute Genomics Platform"/>
            <consortium name="The Broad Institute Genome Sequencing Center for Infectious Disease"/>
            <person name="Wu L."/>
            <person name="Ma J."/>
        </authorList>
    </citation>
    <scope>NUCLEOTIDE SEQUENCE [LARGE SCALE GENOMIC DNA]</scope>
    <source>
        <strain evidence="8 9">JCM 15589</strain>
    </source>
</reference>
<dbReference type="SUPFAM" id="SSF51556">
    <property type="entry name" value="Metallo-dependent hydrolases"/>
    <property type="match status" value="1"/>
</dbReference>
<evidence type="ECO:0000256" key="3">
    <source>
        <dbReference type="ARBA" id="ARBA00012784"/>
    </source>
</evidence>
<keyword evidence="9" id="KW-1185">Reference proteome</keyword>
<dbReference type="Proteomes" id="UP001501138">
    <property type="component" value="Unassembled WGS sequence"/>
</dbReference>
<feature type="domain" description="Adenosine deaminase" evidence="7">
    <location>
        <begin position="13"/>
        <end position="362"/>
    </location>
</feature>
<dbReference type="Pfam" id="PF00962">
    <property type="entry name" value="A_deaminase"/>
    <property type="match status" value="1"/>
</dbReference>
<dbReference type="PANTHER" id="PTHR11409:SF43">
    <property type="entry name" value="ADENOSINE DEAMINASE"/>
    <property type="match status" value="1"/>
</dbReference>
<name>A0ABN2IUR9_9MICO</name>
<dbReference type="EC" id="3.5.4.4" evidence="3"/>
<comment type="cofactor">
    <cofactor evidence="1">
        <name>Zn(2+)</name>
        <dbReference type="ChEBI" id="CHEBI:29105"/>
    </cofactor>
</comment>
<dbReference type="Gene3D" id="3.20.20.140">
    <property type="entry name" value="Metal-dependent hydrolases"/>
    <property type="match status" value="1"/>
</dbReference>
<sequence>MTQALVDLIPDLPKVLLHDHLDGGLRPQTVLELADEVGHELPPAARADADALGTWFVESADSGSLVRYLETFDHTIAVMQTPDALARVAREAVLDLAADGVVYAEQRWAPEQHVQRGLSLAETVEAVQSGIDEGIREAAAAGRIIRVGQLVTAMRHTDRWQEIAELAVAYRDRGVVGFDIAGPEDGYPPSRHAEIWRYLAEQDFPVTIHAGEAAGPASIAEAVHLGQADRIGHGVRIVEDITFHDSFDDGGERRAELGSLAHWVRDHQITLEVCPVSNLQTAATSATSIADHPITRLKELDFAVALSTDNRLMSRTSMTHEMTRLVTEAGWTIDDLADVTMTAAWSAFVHHDERRELVDAVILPGYQKLEGALR</sequence>
<comment type="caution">
    <text evidence="8">The sequence shown here is derived from an EMBL/GenBank/DDBJ whole genome shotgun (WGS) entry which is preliminary data.</text>
</comment>
<evidence type="ECO:0000259" key="7">
    <source>
        <dbReference type="Pfam" id="PF00962"/>
    </source>
</evidence>
<gene>
    <name evidence="8" type="ORF">GCM10009809_05530</name>
</gene>
<dbReference type="PANTHER" id="PTHR11409">
    <property type="entry name" value="ADENOSINE DEAMINASE"/>
    <property type="match status" value="1"/>
</dbReference>
<comment type="similarity">
    <text evidence="2">Belongs to the metallo-dependent hydrolases superfamily. Adenosine and AMP deaminases family.</text>
</comment>
<proteinExistence type="inferred from homology"/>
<keyword evidence="6" id="KW-0862">Zinc</keyword>
<evidence type="ECO:0000256" key="5">
    <source>
        <dbReference type="ARBA" id="ARBA00022801"/>
    </source>
</evidence>
<dbReference type="RefSeq" id="WP_344245450.1">
    <property type="nucleotide sequence ID" value="NZ_BAAAPM010000003.1"/>
</dbReference>
<keyword evidence="4" id="KW-0479">Metal-binding</keyword>